<name>A0ABD0XVK6_9HEMI</name>
<evidence type="ECO:0000256" key="4">
    <source>
        <dbReference type="SAM" id="Phobius"/>
    </source>
</evidence>
<accession>A0ABD0XVK6</accession>
<evidence type="ECO:0000256" key="3">
    <source>
        <dbReference type="SAM" id="MobiDB-lite"/>
    </source>
</evidence>
<keyword evidence="4" id="KW-0472">Membrane</keyword>
<dbReference type="InterPro" id="IPR003175">
    <property type="entry name" value="CDI_dom"/>
</dbReference>
<proteinExistence type="inferred from homology"/>
<evidence type="ECO:0000313" key="6">
    <source>
        <dbReference type="EMBL" id="KAL1114867.1"/>
    </source>
</evidence>
<feature type="compositionally biased region" description="Low complexity" evidence="3">
    <location>
        <begin position="118"/>
        <end position="127"/>
    </location>
</feature>
<dbReference type="Proteomes" id="UP001558652">
    <property type="component" value="Unassembled WGS sequence"/>
</dbReference>
<keyword evidence="4" id="KW-0812">Transmembrane</keyword>
<keyword evidence="2" id="KW-0649">Protein kinase inhibitor</keyword>
<dbReference type="AlphaFoldDB" id="A0ABD0XVK6"/>
<gene>
    <name evidence="6" type="ORF">AAG570_007691</name>
</gene>
<dbReference type="GO" id="GO:0004860">
    <property type="term" value="F:protein kinase inhibitor activity"/>
    <property type="evidence" value="ECO:0007669"/>
    <property type="project" value="UniProtKB-KW"/>
</dbReference>
<evidence type="ECO:0000256" key="1">
    <source>
        <dbReference type="ARBA" id="ARBA00006726"/>
    </source>
</evidence>
<evidence type="ECO:0000313" key="7">
    <source>
        <dbReference type="Proteomes" id="UP001558652"/>
    </source>
</evidence>
<evidence type="ECO:0000256" key="2">
    <source>
        <dbReference type="ARBA" id="ARBA00023013"/>
    </source>
</evidence>
<feature type="domain" description="Cyclin-dependent kinase inhibitor" evidence="5">
    <location>
        <begin position="184"/>
        <end position="234"/>
    </location>
</feature>
<reference evidence="6 7" key="1">
    <citation type="submission" date="2024-07" db="EMBL/GenBank/DDBJ databases">
        <title>Chromosome-level genome assembly of the water stick insect Ranatra chinensis (Heteroptera: Nepidae).</title>
        <authorList>
            <person name="Liu X."/>
        </authorList>
    </citation>
    <scope>NUCLEOTIDE SEQUENCE [LARGE SCALE GENOMIC DNA]</scope>
    <source>
        <strain evidence="6">Cailab_2021Rc</strain>
        <tissue evidence="6">Muscle</tissue>
    </source>
</reference>
<evidence type="ECO:0000259" key="5">
    <source>
        <dbReference type="Pfam" id="PF02234"/>
    </source>
</evidence>
<feature type="compositionally biased region" description="Basic and acidic residues" evidence="3">
    <location>
        <begin position="260"/>
        <end position="281"/>
    </location>
</feature>
<keyword evidence="7" id="KW-1185">Reference proteome</keyword>
<dbReference type="InterPro" id="IPR044898">
    <property type="entry name" value="CDI_dom_sf"/>
</dbReference>
<feature type="region of interest" description="Disordered" evidence="3">
    <location>
        <begin position="257"/>
        <end position="281"/>
    </location>
</feature>
<keyword evidence="4" id="KW-1133">Transmembrane helix</keyword>
<organism evidence="6 7">
    <name type="scientific">Ranatra chinensis</name>
    <dbReference type="NCBI Taxonomy" id="642074"/>
    <lineage>
        <taxon>Eukaryota</taxon>
        <taxon>Metazoa</taxon>
        <taxon>Ecdysozoa</taxon>
        <taxon>Arthropoda</taxon>
        <taxon>Hexapoda</taxon>
        <taxon>Insecta</taxon>
        <taxon>Pterygota</taxon>
        <taxon>Neoptera</taxon>
        <taxon>Paraneoptera</taxon>
        <taxon>Hemiptera</taxon>
        <taxon>Heteroptera</taxon>
        <taxon>Panheteroptera</taxon>
        <taxon>Nepomorpha</taxon>
        <taxon>Nepidae</taxon>
        <taxon>Ranatrinae</taxon>
        <taxon>Ranatra</taxon>
    </lineage>
</organism>
<sequence>MASETCSTRKKSRRRRKLFVVSCSVFVGPNRLIVIFNYSTLDSSEMNYADDGRTIRTNELNIRLSLTVQTFATFGTRNSGAAPRLGTLVGRTPVGTLVGRTPRVPWWGPRRRGGGPRGTLTRPTRLLSPHSSSVVPASRTLVPDMNLGSTTPFAVLEMRRAGKYKREKAARSLDASELNRVKRNLFGTPDGALTRAVFEEEMTAVARAAESRWGFDFLEGRPSVSSRTEYVWTPVAPPEPVRKIQRQTTMFDFVSKRKKAPTEKRIVDAERPEKKARISTE</sequence>
<feature type="transmembrane region" description="Helical" evidence="4">
    <location>
        <begin position="18"/>
        <end position="38"/>
    </location>
</feature>
<dbReference type="EMBL" id="JBFDAA010000021">
    <property type="protein sequence ID" value="KAL1114867.1"/>
    <property type="molecule type" value="Genomic_DNA"/>
</dbReference>
<feature type="region of interest" description="Disordered" evidence="3">
    <location>
        <begin position="105"/>
        <end position="132"/>
    </location>
</feature>
<comment type="similarity">
    <text evidence="1">Belongs to the CDI family.</text>
</comment>
<protein>
    <recommendedName>
        <fullName evidence="5">Cyclin-dependent kinase inhibitor domain-containing protein</fullName>
    </recommendedName>
</protein>
<dbReference type="Gene3D" id="4.10.365.10">
    <property type="entry name" value="p27"/>
    <property type="match status" value="1"/>
</dbReference>
<dbReference type="Pfam" id="PF02234">
    <property type="entry name" value="CDI"/>
    <property type="match status" value="1"/>
</dbReference>
<comment type="caution">
    <text evidence="6">The sequence shown here is derived from an EMBL/GenBank/DDBJ whole genome shotgun (WGS) entry which is preliminary data.</text>
</comment>